<accession>A0A0A9ELN2</accession>
<reference evidence="1" key="1">
    <citation type="submission" date="2014-09" db="EMBL/GenBank/DDBJ databases">
        <authorList>
            <person name="Magalhaes I.L.F."/>
            <person name="Oliveira U."/>
            <person name="Santos F.R."/>
            <person name="Vidigal T.H.D.A."/>
            <person name="Brescovit A.D."/>
            <person name="Santos A.J."/>
        </authorList>
    </citation>
    <scope>NUCLEOTIDE SEQUENCE</scope>
    <source>
        <tissue evidence="1">Shoot tissue taken approximately 20 cm above the soil surface</tissue>
    </source>
</reference>
<protein>
    <submittedName>
        <fullName evidence="1">Uncharacterized protein</fullName>
    </submittedName>
</protein>
<dbReference type="AlphaFoldDB" id="A0A0A9ELN2"/>
<organism evidence="1">
    <name type="scientific">Arundo donax</name>
    <name type="common">Giant reed</name>
    <name type="synonym">Donax arundinaceus</name>
    <dbReference type="NCBI Taxonomy" id="35708"/>
    <lineage>
        <taxon>Eukaryota</taxon>
        <taxon>Viridiplantae</taxon>
        <taxon>Streptophyta</taxon>
        <taxon>Embryophyta</taxon>
        <taxon>Tracheophyta</taxon>
        <taxon>Spermatophyta</taxon>
        <taxon>Magnoliopsida</taxon>
        <taxon>Liliopsida</taxon>
        <taxon>Poales</taxon>
        <taxon>Poaceae</taxon>
        <taxon>PACMAD clade</taxon>
        <taxon>Arundinoideae</taxon>
        <taxon>Arundineae</taxon>
        <taxon>Arundo</taxon>
    </lineage>
</organism>
<name>A0A0A9ELN2_ARUDO</name>
<reference evidence="1" key="2">
    <citation type="journal article" date="2015" name="Data Brief">
        <title>Shoot transcriptome of the giant reed, Arundo donax.</title>
        <authorList>
            <person name="Barrero R.A."/>
            <person name="Guerrero F.D."/>
            <person name="Moolhuijzen P."/>
            <person name="Goolsby J.A."/>
            <person name="Tidwell J."/>
            <person name="Bellgard S.E."/>
            <person name="Bellgard M.I."/>
        </authorList>
    </citation>
    <scope>NUCLEOTIDE SEQUENCE</scope>
    <source>
        <tissue evidence="1">Shoot tissue taken approximately 20 cm above the soil surface</tissue>
    </source>
</reference>
<sequence length="81" mass="9491">MISSRGSYKPTVVTMSQVQEFCKTMHRLYTGVWKTRHYINYKRCCRIGEGKQKKSGSPKLRKPRYSIATKKELTRTDNFGI</sequence>
<evidence type="ECO:0000313" key="1">
    <source>
        <dbReference type="EMBL" id="JAE01600.1"/>
    </source>
</evidence>
<proteinExistence type="predicted"/>
<dbReference type="EMBL" id="GBRH01196296">
    <property type="protein sequence ID" value="JAE01600.1"/>
    <property type="molecule type" value="Transcribed_RNA"/>
</dbReference>